<dbReference type="InterPro" id="IPR003660">
    <property type="entry name" value="HAMP_dom"/>
</dbReference>
<dbReference type="PROSITE" id="PS50111">
    <property type="entry name" value="CHEMOTAXIS_TRANSDUC_2"/>
    <property type="match status" value="1"/>
</dbReference>
<dbReference type="Gene3D" id="1.10.8.500">
    <property type="entry name" value="HAMP domain in histidine kinase"/>
    <property type="match status" value="1"/>
</dbReference>
<keyword evidence="8" id="KW-0812">Transmembrane</keyword>
<dbReference type="CDD" id="cd06225">
    <property type="entry name" value="HAMP"/>
    <property type="match status" value="1"/>
</dbReference>
<dbReference type="PANTHER" id="PTHR32089:SF114">
    <property type="entry name" value="METHYL-ACCEPTING CHEMOTAXIS PROTEIN MCPB"/>
    <property type="match status" value="1"/>
</dbReference>
<dbReference type="RefSeq" id="WP_341413471.1">
    <property type="nucleotide sequence ID" value="NZ_JBBPCC010000001.1"/>
</dbReference>
<keyword evidence="3 8" id="KW-0472">Membrane</keyword>
<proteinExistence type="inferred from homology"/>
<name>A0ABU9DC40_9BACL</name>
<dbReference type="Proteomes" id="UP001469365">
    <property type="component" value="Unassembled WGS sequence"/>
</dbReference>
<dbReference type="SUPFAM" id="SSF58104">
    <property type="entry name" value="Methyl-accepting chemotaxis protein (MCP) signaling domain"/>
    <property type="match status" value="1"/>
</dbReference>
<reference evidence="11 12" key="1">
    <citation type="submission" date="2024-04" db="EMBL/GenBank/DDBJ databases">
        <title>draft genome sequnece of Paenibacillus filicis.</title>
        <authorList>
            <person name="Kim D.-U."/>
        </authorList>
    </citation>
    <scope>NUCLEOTIDE SEQUENCE [LARGE SCALE GENOMIC DNA]</scope>
    <source>
        <strain evidence="11 12">KACC14197</strain>
    </source>
</reference>
<keyword evidence="2" id="KW-1003">Cell membrane</keyword>
<evidence type="ECO:0000256" key="2">
    <source>
        <dbReference type="ARBA" id="ARBA00022475"/>
    </source>
</evidence>
<accession>A0ABU9DC40</accession>
<evidence type="ECO:0000256" key="7">
    <source>
        <dbReference type="SAM" id="MobiDB-lite"/>
    </source>
</evidence>
<evidence type="ECO:0000313" key="12">
    <source>
        <dbReference type="Proteomes" id="UP001469365"/>
    </source>
</evidence>
<dbReference type="EMBL" id="JBBPCC010000001">
    <property type="protein sequence ID" value="MEK8126412.1"/>
    <property type="molecule type" value="Genomic_DNA"/>
</dbReference>
<keyword evidence="8" id="KW-1133">Transmembrane helix</keyword>
<comment type="similarity">
    <text evidence="5">Belongs to the methyl-accepting chemotaxis (MCP) protein family.</text>
</comment>
<evidence type="ECO:0000259" key="9">
    <source>
        <dbReference type="PROSITE" id="PS50111"/>
    </source>
</evidence>
<dbReference type="PANTHER" id="PTHR32089">
    <property type="entry name" value="METHYL-ACCEPTING CHEMOTAXIS PROTEIN MCPB"/>
    <property type="match status" value="1"/>
</dbReference>
<dbReference type="PROSITE" id="PS50885">
    <property type="entry name" value="HAMP"/>
    <property type="match status" value="1"/>
</dbReference>
<dbReference type="Pfam" id="PF00672">
    <property type="entry name" value="HAMP"/>
    <property type="match status" value="1"/>
</dbReference>
<comment type="subcellular location">
    <subcellularLocation>
        <location evidence="1">Cell membrane</location>
    </subcellularLocation>
</comment>
<dbReference type="InterPro" id="IPR004089">
    <property type="entry name" value="MCPsignal_dom"/>
</dbReference>
<dbReference type="Pfam" id="PF00015">
    <property type="entry name" value="MCPsignal"/>
    <property type="match status" value="1"/>
</dbReference>
<dbReference type="CDD" id="cd18774">
    <property type="entry name" value="PDC2_HK_sensor"/>
    <property type="match status" value="1"/>
</dbReference>
<sequence length="697" mass="76910">MNLLTSWKTITASIRRRWGWNSVGGKLFILFFVCITLFVSLAGYGTFSIASRMIEDQVASASQQMIIQARQKLDMVYERYETFAFQFAIDNELQSTIRLYRDAAPGSMERQSQWDKLKTRFEDTLFRDSTLHLIGLYEPDGREMTLVGTHNRSQQQGQSSAAGQPWYRELHEKKQSISWIEPKDTSQDGVAFGLASSIQDPLTKQTIAYLLVQIKTDSLVQQLNTINLGKTGRNSIVNAQLETVLAAGAEGSGSVMPDIPVDASTGKRQKTGSVISRSGPGQGQLVVFDQATDERLSWYVVSSIALAEVLSGANRVFQVTLVIVLIAAAAAGALGVYVIRFIGRPLRVLEDMMRRGAEGDLSIRVHFERNDEIGGVGTSFNQMMQNIQTLVEQANESARHVWMLAEEVLGGAEQTTESARQVSQTASQIAGSTHLLAREAAETSEMTERVAGQMQQVVSENRLMEDSARAVQGVSEEGKRYMEQVVRSNRQVEAMTQTMQERVAELTQSTRDVAKIVTVLQGMTKQTNILSINASIEAARAGVHGRGFMVIADEIRKLSLDSHRSVEQVGRIAGQIRQNMEETVQVISEAQPLFQEQFRTMKQTDTLFGQVSEQTQAFILHLDSVAASIGLLQQSQSLLAQAMRRVSGFSEQTSASTTQVAGETESQIQVSGSLVGLSGRLKEMSRSLKESLSHFQT</sequence>
<feature type="transmembrane region" description="Helical" evidence="8">
    <location>
        <begin position="27"/>
        <end position="47"/>
    </location>
</feature>
<evidence type="ECO:0000256" key="4">
    <source>
        <dbReference type="ARBA" id="ARBA00023224"/>
    </source>
</evidence>
<organism evidence="11 12">
    <name type="scientific">Paenibacillus filicis</name>
    <dbReference type="NCBI Taxonomy" id="669464"/>
    <lineage>
        <taxon>Bacteria</taxon>
        <taxon>Bacillati</taxon>
        <taxon>Bacillota</taxon>
        <taxon>Bacilli</taxon>
        <taxon>Bacillales</taxon>
        <taxon>Paenibacillaceae</taxon>
        <taxon>Paenibacillus</taxon>
    </lineage>
</organism>
<keyword evidence="12" id="KW-1185">Reference proteome</keyword>
<comment type="caution">
    <text evidence="11">The sequence shown here is derived from an EMBL/GenBank/DDBJ whole genome shotgun (WGS) entry which is preliminary data.</text>
</comment>
<feature type="domain" description="HAMP" evidence="10">
    <location>
        <begin position="340"/>
        <end position="392"/>
    </location>
</feature>
<evidence type="ECO:0000256" key="1">
    <source>
        <dbReference type="ARBA" id="ARBA00004236"/>
    </source>
</evidence>
<feature type="transmembrane region" description="Helical" evidence="8">
    <location>
        <begin position="319"/>
        <end position="343"/>
    </location>
</feature>
<evidence type="ECO:0000313" key="11">
    <source>
        <dbReference type="EMBL" id="MEK8126412.1"/>
    </source>
</evidence>
<evidence type="ECO:0000256" key="6">
    <source>
        <dbReference type="PROSITE-ProRule" id="PRU00284"/>
    </source>
</evidence>
<dbReference type="SMART" id="SM00283">
    <property type="entry name" value="MA"/>
    <property type="match status" value="1"/>
</dbReference>
<evidence type="ECO:0000256" key="3">
    <source>
        <dbReference type="ARBA" id="ARBA00023136"/>
    </source>
</evidence>
<evidence type="ECO:0000259" key="10">
    <source>
        <dbReference type="PROSITE" id="PS50885"/>
    </source>
</evidence>
<evidence type="ECO:0000256" key="8">
    <source>
        <dbReference type="SAM" id="Phobius"/>
    </source>
</evidence>
<protein>
    <submittedName>
        <fullName evidence="11">Methyl-accepting chemotaxis protein</fullName>
    </submittedName>
</protein>
<dbReference type="Gene3D" id="1.10.287.950">
    <property type="entry name" value="Methyl-accepting chemotaxis protein"/>
    <property type="match status" value="1"/>
</dbReference>
<keyword evidence="4 6" id="KW-0807">Transducer</keyword>
<evidence type="ECO:0000256" key="5">
    <source>
        <dbReference type="ARBA" id="ARBA00029447"/>
    </source>
</evidence>
<dbReference type="Gene3D" id="3.30.450.20">
    <property type="entry name" value="PAS domain"/>
    <property type="match status" value="2"/>
</dbReference>
<gene>
    <name evidence="11" type="ORF">WMW72_00630</name>
</gene>
<feature type="domain" description="Methyl-accepting transducer" evidence="9">
    <location>
        <begin position="411"/>
        <end position="661"/>
    </location>
</feature>
<dbReference type="SMART" id="SM00304">
    <property type="entry name" value="HAMP"/>
    <property type="match status" value="1"/>
</dbReference>
<feature type="region of interest" description="Disordered" evidence="7">
    <location>
        <begin position="256"/>
        <end position="277"/>
    </location>
</feature>